<keyword evidence="2" id="KW-0812">Transmembrane</keyword>
<comment type="caution">
    <text evidence="4">The sequence shown here is derived from an EMBL/GenBank/DDBJ whole genome shotgun (WGS) entry which is preliminary data.</text>
</comment>
<feature type="domain" description="DUF6533" evidence="3">
    <location>
        <begin position="21"/>
        <end position="67"/>
    </location>
</feature>
<proteinExistence type="predicted"/>
<reference evidence="4" key="1">
    <citation type="submission" date="2022-11" db="EMBL/GenBank/DDBJ databases">
        <title>Genome Sequence of Cubamyces cubensis.</title>
        <authorList>
            <person name="Buettner E."/>
        </authorList>
    </citation>
    <scope>NUCLEOTIDE SEQUENCE</scope>
    <source>
        <strain evidence="4">MPL-01</strain>
    </source>
</reference>
<dbReference type="Pfam" id="PF20151">
    <property type="entry name" value="DUF6533"/>
    <property type="match status" value="1"/>
</dbReference>
<name>A0AAD7X3K1_9APHY</name>
<feature type="transmembrane region" description="Helical" evidence="2">
    <location>
        <begin position="99"/>
        <end position="115"/>
    </location>
</feature>
<dbReference type="AlphaFoldDB" id="A0AAD7X3K1"/>
<evidence type="ECO:0000259" key="3">
    <source>
        <dbReference type="Pfam" id="PF20151"/>
    </source>
</evidence>
<evidence type="ECO:0000256" key="1">
    <source>
        <dbReference type="SAM" id="MobiDB-lite"/>
    </source>
</evidence>
<keyword evidence="2" id="KW-1133">Transmembrane helix</keyword>
<evidence type="ECO:0000313" key="4">
    <source>
        <dbReference type="EMBL" id="KAJ8455530.1"/>
    </source>
</evidence>
<evidence type="ECO:0000313" key="5">
    <source>
        <dbReference type="Proteomes" id="UP001215151"/>
    </source>
</evidence>
<accession>A0AAD7X3K1</accession>
<sequence length="352" mass="38654">MSTPANSTLVSEAASSITLGYCSTSAAGMLFVYYYLSTLDHEFKHYSERKITLATLLYIANRYVPLVYFIYNAPWIPFSSDHQKICAAEMGTAIGLRDLMYIPWAIFSALRAYALQRKLSWAVIVLILSLANIVVDAVSGAIVFAGGINTLTNIEAVRHRVHHDYSLSHTSSTVPFLARIPVIIADIIVVLITWKTQYSTHRLSKNLPNPKKLATIVLHNGTIYFVVLTALNILLLILEYLQIFTDSPVLENNSSDLSLLIEPLTAILVSEFLNDLHDAAGKTSGPETLSSVSALEFRIVGSIGASLPGPTDDETLDEAENTSHEDSEGSEREVSEEFEIDEQARGASEAEV</sequence>
<gene>
    <name evidence="4" type="ORF">ONZ51_g12422</name>
</gene>
<dbReference type="Proteomes" id="UP001215151">
    <property type="component" value="Unassembled WGS sequence"/>
</dbReference>
<keyword evidence="2" id="KW-0472">Membrane</keyword>
<feature type="compositionally biased region" description="Acidic residues" evidence="1">
    <location>
        <begin position="311"/>
        <end position="320"/>
    </location>
</feature>
<feature type="region of interest" description="Disordered" evidence="1">
    <location>
        <begin position="305"/>
        <end position="352"/>
    </location>
</feature>
<feature type="transmembrane region" description="Helical" evidence="2">
    <location>
        <begin position="51"/>
        <end position="71"/>
    </location>
</feature>
<feature type="compositionally biased region" description="Basic and acidic residues" evidence="1">
    <location>
        <begin position="321"/>
        <end position="335"/>
    </location>
</feature>
<feature type="transmembrane region" description="Helical" evidence="2">
    <location>
        <begin position="215"/>
        <end position="238"/>
    </location>
</feature>
<keyword evidence="5" id="KW-1185">Reference proteome</keyword>
<organism evidence="4 5">
    <name type="scientific">Trametes cubensis</name>
    <dbReference type="NCBI Taxonomy" id="1111947"/>
    <lineage>
        <taxon>Eukaryota</taxon>
        <taxon>Fungi</taxon>
        <taxon>Dikarya</taxon>
        <taxon>Basidiomycota</taxon>
        <taxon>Agaricomycotina</taxon>
        <taxon>Agaricomycetes</taxon>
        <taxon>Polyporales</taxon>
        <taxon>Polyporaceae</taxon>
        <taxon>Trametes</taxon>
    </lineage>
</organism>
<dbReference type="EMBL" id="JAPEVG010000761">
    <property type="protein sequence ID" value="KAJ8455530.1"/>
    <property type="molecule type" value="Genomic_DNA"/>
</dbReference>
<feature type="transmembrane region" description="Helical" evidence="2">
    <location>
        <begin position="176"/>
        <end position="194"/>
    </location>
</feature>
<feature type="transmembrane region" description="Helical" evidence="2">
    <location>
        <begin position="13"/>
        <end position="36"/>
    </location>
</feature>
<dbReference type="InterPro" id="IPR045340">
    <property type="entry name" value="DUF6533"/>
</dbReference>
<evidence type="ECO:0000256" key="2">
    <source>
        <dbReference type="SAM" id="Phobius"/>
    </source>
</evidence>
<protein>
    <recommendedName>
        <fullName evidence="3">DUF6533 domain-containing protein</fullName>
    </recommendedName>
</protein>
<feature type="transmembrane region" description="Helical" evidence="2">
    <location>
        <begin position="122"/>
        <end position="148"/>
    </location>
</feature>